<evidence type="ECO:0000313" key="2">
    <source>
        <dbReference type="EMBL" id="ALT05969.1"/>
    </source>
</evidence>
<accession>A0A0U3BHU9</accession>
<organism evidence="2">
    <name type="scientific">Kitasatospora sp. 152608</name>
    <dbReference type="NCBI Taxonomy" id="1769566"/>
    <lineage>
        <taxon>Bacteria</taxon>
        <taxon>Bacillati</taxon>
        <taxon>Actinomycetota</taxon>
        <taxon>Actinomycetes</taxon>
        <taxon>Kitasatosporales</taxon>
        <taxon>Streptomycetaceae</taxon>
        <taxon>Kitasatospora</taxon>
    </lineage>
</organism>
<dbReference type="EMBL" id="KU127235">
    <property type="protein sequence ID" value="ALT05969.1"/>
    <property type="molecule type" value="Genomic_DNA"/>
</dbReference>
<dbReference type="Pfam" id="PF03559">
    <property type="entry name" value="Hexose_dehydrat"/>
    <property type="match status" value="2"/>
</dbReference>
<protein>
    <submittedName>
        <fullName evidence="2">DNDP-4-keto-6-deoxyglucose-2,3-dehydratase</fullName>
    </submittedName>
</protein>
<sequence length="482" mass="54609">MSPTKTLRTERSARESADTGRRFTRSASLLDSTVTSNDVFHRWFAEQRVRNRFEVNRIPFKELRGWQFHPDTGNLGHTSGRFFTVEGLRVETNWGHHPSWAQPIINQPEIGILGIVVKEFDGVLHCLMQAKMEPGNLNTIQLSPTVQATRSNFTGVHGGRGITFIEYFRDPERGRVLVDSLQSEQASWFLRKRNRNMIVEVTEEVPPHEDFVWLSLGQIHQLLSRDNIVNMDARTVLSCIPFDAPNGPARWGSAGPFREGLVRSMSADQGSLHSAGEILSWLTDLKTRHSLVQRSVPLQEVEHWHVSADVIGHETGKYFTIIAADVQAPNREVSSWTQPLLAPVECGRVAMIVRRIDGVLHLLLRARLEAGVLNVAELGPTVQCLPGNFRGLPEEQRPPYLDLVLGAEPEQLRYDVVQSEEGGRFYHAENRYQIIEVGEEFELEELPGFRWMTANQMTLLLAHSNYLNIQARSLLAGLHTIW</sequence>
<dbReference type="InterPro" id="IPR038153">
    <property type="entry name" value="EvaA-like_sf"/>
</dbReference>
<name>A0A0U3BHU9_9ACTN</name>
<dbReference type="AlphaFoldDB" id="A0A0U3BHU9"/>
<feature type="domain" description="dTDP-4-dehydro-6-deoxy-alpha-D-glucopyranose 2,3-dehydratase" evidence="1">
    <location>
        <begin position="277"/>
        <end position="478"/>
    </location>
</feature>
<evidence type="ECO:0000259" key="1">
    <source>
        <dbReference type="Pfam" id="PF03559"/>
    </source>
</evidence>
<reference evidence="2" key="1">
    <citation type="submission" date="2015-10" db="EMBL/GenBank/DDBJ databases">
        <title>New simocyclinones: surprising evolutionary and biosynthetic insights.</title>
        <authorList>
            <person name="Bilyk O."/>
            <person name="Brotz E."/>
            <person name="Tokovenko B."/>
            <person name="Bechtold A."/>
            <person name="Paululat T."/>
            <person name="Luzhetskyy A."/>
        </authorList>
    </citation>
    <scope>NUCLEOTIDE SEQUENCE</scope>
    <source>
        <strain evidence="2">152608</strain>
    </source>
</reference>
<gene>
    <name evidence="2" type="primary">smcB3</name>
    <name evidence="2" type="ORF">KSSN_24760</name>
</gene>
<feature type="domain" description="dTDP-4-dehydro-6-deoxy-alpha-D-glucopyranose 2,3-dehydratase" evidence="1">
    <location>
        <begin position="40"/>
        <end position="240"/>
    </location>
</feature>
<proteinExistence type="predicted"/>
<dbReference type="InterPro" id="IPR005212">
    <property type="entry name" value="EvaA-like"/>
</dbReference>
<dbReference type="Gene3D" id="3.90.79.40">
    <property type="entry name" value="EvaA sugar 2,3-dehydratase subunit"/>
    <property type="match status" value="2"/>
</dbReference>
<dbReference type="GO" id="GO:0016829">
    <property type="term" value="F:lyase activity"/>
    <property type="evidence" value="ECO:0007669"/>
    <property type="project" value="InterPro"/>
</dbReference>